<gene>
    <name evidence="2" type="ORF">E2C01_071668</name>
</gene>
<dbReference type="AlphaFoldDB" id="A0A5B7HXL4"/>
<feature type="compositionally biased region" description="Basic and acidic residues" evidence="1">
    <location>
        <begin position="1"/>
        <end position="18"/>
    </location>
</feature>
<sequence length="85" mass="9678">MERGADVQHLQAQEKETEALSSNQYHEHRLRRSEASQDVEYRCLQIMIKKVWAAPLTQMLVREKGALMVILVGEEVQAVALGLAF</sequence>
<protein>
    <submittedName>
        <fullName evidence="2">Uncharacterized protein</fullName>
    </submittedName>
</protein>
<dbReference type="EMBL" id="VSRR010045331">
    <property type="protein sequence ID" value="MPC77220.1"/>
    <property type="molecule type" value="Genomic_DNA"/>
</dbReference>
<evidence type="ECO:0000313" key="3">
    <source>
        <dbReference type="Proteomes" id="UP000324222"/>
    </source>
</evidence>
<name>A0A5B7HXL4_PORTR</name>
<organism evidence="2 3">
    <name type="scientific">Portunus trituberculatus</name>
    <name type="common">Swimming crab</name>
    <name type="synonym">Neptunus trituberculatus</name>
    <dbReference type="NCBI Taxonomy" id="210409"/>
    <lineage>
        <taxon>Eukaryota</taxon>
        <taxon>Metazoa</taxon>
        <taxon>Ecdysozoa</taxon>
        <taxon>Arthropoda</taxon>
        <taxon>Crustacea</taxon>
        <taxon>Multicrustacea</taxon>
        <taxon>Malacostraca</taxon>
        <taxon>Eumalacostraca</taxon>
        <taxon>Eucarida</taxon>
        <taxon>Decapoda</taxon>
        <taxon>Pleocyemata</taxon>
        <taxon>Brachyura</taxon>
        <taxon>Eubrachyura</taxon>
        <taxon>Portunoidea</taxon>
        <taxon>Portunidae</taxon>
        <taxon>Portuninae</taxon>
        <taxon>Portunus</taxon>
    </lineage>
</organism>
<dbReference type="Proteomes" id="UP000324222">
    <property type="component" value="Unassembled WGS sequence"/>
</dbReference>
<keyword evidence="3" id="KW-1185">Reference proteome</keyword>
<feature type="region of interest" description="Disordered" evidence="1">
    <location>
        <begin position="1"/>
        <end position="34"/>
    </location>
</feature>
<reference evidence="2 3" key="1">
    <citation type="submission" date="2019-05" db="EMBL/GenBank/DDBJ databases">
        <title>Another draft genome of Portunus trituberculatus and its Hox gene families provides insights of decapod evolution.</title>
        <authorList>
            <person name="Jeong J.-H."/>
            <person name="Song I."/>
            <person name="Kim S."/>
            <person name="Choi T."/>
            <person name="Kim D."/>
            <person name="Ryu S."/>
            <person name="Kim W."/>
        </authorList>
    </citation>
    <scope>NUCLEOTIDE SEQUENCE [LARGE SCALE GENOMIC DNA]</scope>
    <source>
        <tissue evidence="2">Muscle</tissue>
    </source>
</reference>
<evidence type="ECO:0000256" key="1">
    <source>
        <dbReference type="SAM" id="MobiDB-lite"/>
    </source>
</evidence>
<comment type="caution">
    <text evidence="2">The sequence shown here is derived from an EMBL/GenBank/DDBJ whole genome shotgun (WGS) entry which is preliminary data.</text>
</comment>
<proteinExistence type="predicted"/>
<accession>A0A5B7HXL4</accession>
<evidence type="ECO:0000313" key="2">
    <source>
        <dbReference type="EMBL" id="MPC77220.1"/>
    </source>
</evidence>